<organism evidence="1 2">
    <name type="scientific">Trifolium medium</name>
    <dbReference type="NCBI Taxonomy" id="97028"/>
    <lineage>
        <taxon>Eukaryota</taxon>
        <taxon>Viridiplantae</taxon>
        <taxon>Streptophyta</taxon>
        <taxon>Embryophyta</taxon>
        <taxon>Tracheophyta</taxon>
        <taxon>Spermatophyta</taxon>
        <taxon>Magnoliopsida</taxon>
        <taxon>eudicotyledons</taxon>
        <taxon>Gunneridae</taxon>
        <taxon>Pentapetalae</taxon>
        <taxon>rosids</taxon>
        <taxon>fabids</taxon>
        <taxon>Fabales</taxon>
        <taxon>Fabaceae</taxon>
        <taxon>Papilionoideae</taxon>
        <taxon>50 kb inversion clade</taxon>
        <taxon>NPAAA clade</taxon>
        <taxon>Hologalegina</taxon>
        <taxon>IRL clade</taxon>
        <taxon>Trifolieae</taxon>
        <taxon>Trifolium</taxon>
    </lineage>
</organism>
<feature type="non-terminal residue" evidence="1">
    <location>
        <position position="1"/>
    </location>
</feature>
<dbReference type="EMBL" id="LXQA010646753">
    <property type="protein sequence ID" value="MCI63965.1"/>
    <property type="molecule type" value="Genomic_DNA"/>
</dbReference>
<proteinExistence type="predicted"/>
<evidence type="ECO:0000313" key="1">
    <source>
        <dbReference type="EMBL" id="MCI63965.1"/>
    </source>
</evidence>
<dbReference type="AlphaFoldDB" id="A0A392TVX1"/>
<evidence type="ECO:0000313" key="2">
    <source>
        <dbReference type="Proteomes" id="UP000265520"/>
    </source>
</evidence>
<dbReference type="PANTHER" id="PTHR36617">
    <property type="entry name" value="PROTEIN, PUTATIVE-RELATED"/>
    <property type="match status" value="1"/>
</dbReference>
<dbReference type="PANTHER" id="PTHR36617:SF5">
    <property type="entry name" value="OS05G0421675 PROTEIN"/>
    <property type="match status" value="1"/>
</dbReference>
<reference evidence="1 2" key="1">
    <citation type="journal article" date="2018" name="Front. Plant Sci.">
        <title>Red Clover (Trifolium pratense) and Zigzag Clover (T. medium) - A Picture of Genomic Similarities and Differences.</title>
        <authorList>
            <person name="Dluhosova J."/>
            <person name="Istvanek J."/>
            <person name="Nedelnik J."/>
            <person name="Repkova J."/>
        </authorList>
    </citation>
    <scope>NUCLEOTIDE SEQUENCE [LARGE SCALE GENOMIC DNA]</scope>
    <source>
        <strain evidence="2">cv. 10/8</strain>
        <tissue evidence="1">Leaf</tissue>
    </source>
</reference>
<comment type="caution">
    <text evidence="1">The sequence shown here is derived from an EMBL/GenBank/DDBJ whole genome shotgun (WGS) entry which is preliminary data.</text>
</comment>
<sequence length="84" mass="9477">NGPSPSFASLWWKDIRDLEVCFESRNWLSEAMERRMGNGGLNRFWVDKWIGDAPLCVSFPRLFSLSLQKFANVRGGGDGGGREP</sequence>
<protein>
    <recommendedName>
        <fullName evidence="3">Cysteine-rich receptor-like protein kinase</fullName>
    </recommendedName>
</protein>
<dbReference type="Proteomes" id="UP000265520">
    <property type="component" value="Unassembled WGS sequence"/>
</dbReference>
<accession>A0A392TVX1</accession>
<evidence type="ECO:0008006" key="3">
    <source>
        <dbReference type="Google" id="ProtNLM"/>
    </source>
</evidence>
<keyword evidence="2" id="KW-1185">Reference proteome</keyword>
<name>A0A392TVX1_9FABA</name>